<dbReference type="GO" id="GO:0005975">
    <property type="term" value="P:carbohydrate metabolic process"/>
    <property type="evidence" value="ECO:0007669"/>
    <property type="project" value="InterPro"/>
</dbReference>
<organism evidence="1 2">
    <name type="scientific">Tumebacillus avium</name>
    <dbReference type="NCBI Taxonomy" id="1903704"/>
    <lineage>
        <taxon>Bacteria</taxon>
        <taxon>Bacillati</taxon>
        <taxon>Bacillota</taxon>
        <taxon>Bacilli</taxon>
        <taxon>Bacillales</taxon>
        <taxon>Alicyclobacillaceae</taxon>
        <taxon>Tumebacillus</taxon>
    </lineage>
</organism>
<dbReference type="Pfam" id="PF09960">
    <property type="entry name" value="DUF2194"/>
    <property type="match status" value="1"/>
</dbReference>
<dbReference type="KEGG" id="tum:CBW65_19740"/>
<accession>A0A1Y0ITZ2</accession>
<keyword evidence="2" id="KW-1185">Reference proteome</keyword>
<dbReference type="SUPFAM" id="SSF88713">
    <property type="entry name" value="Glycoside hydrolase/deacetylase"/>
    <property type="match status" value="1"/>
</dbReference>
<gene>
    <name evidence="1" type="ORF">CBW65_19740</name>
</gene>
<dbReference type="Proteomes" id="UP000195437">
    <property type="component" value="Chromosome"/>
</dbReference>
<evidence type="ECO:0000313" key="1">
    <source>
        <dbReference type="EMBL" id="ARU62965.1"/>
    </source>
</evidence>
<protein>
    <recommendedName>
        <fullName evidence="3">DUF2194 domain-containing protein</fullName>
    </recommendedName>
</protein>
<proteinExistence type="predicted"/>
<dbReference type="RefSeq" id="WP_087458316.1">
    <property type="nucleotide sequence ID" value="NZ_CP021434.1"/>
</dbReference>
<sequence>MRKRKLPLFRIALYTVLLAVVAVTVPPRVQEWVADDRRWEPQLSFDTVKRTEIPDAPHQRYLLLYQGHAAIPEVFATVDNLSMALRYAKLPFDVMTFAEYKSLNTPLDRYQQGAVVIIGERQNDLPHLDLLQKYVTEQGGLLINALRSPRSPLNAFFGIQGTPNFAEEAPSGLHWMKPNIYPGMSEVLLSSDKLRSSSLTLQPALTEEADIWAESDDEWAIPYIWKIERGAGQVLYWNTTALQEPPMRGAFIQTMLKAHGGAKATVGAQVWFIDDFPSPAYNQVSPGNATGMTDYMFRLKRWDPDMQEIARKYGIRYSAGVIFMYNDQVTGPFDYYENGQETLFDLEVQLVNNGSELGLHGYNHLSLRKSYTDYEQQLYGYKPWPSEQEMLGALLTARKLWQQEIQAPLPTMYIPPSNVLSREGKAQLVKAFPELKTISALYATPGKEGEFSQEFMADPDFPQIMGTPRVTYGYSLSDDEKFDLYSAVANLGIVSHFNHPDDVFHDDRNQGKTWVDLRDDFTKLVGEVNSRFQWLQPLTATELSDKLRMYHATQVQFDHSQPGRLTAYLSPLQGPMMLEVHVEDPFAWKVAAGGEIVARNEEYGLLWVEATDAKMVLEVAK</sequence>
<dbReference type="AlphaFoldDB" id="A0A1Y0ITZ2"/>
<evidence type="ECO:0000313" key="2">
    <source>
        <dbReference type="Proteomes" id="UP000195437"/>
    </source>
</evidence>
<dbReference type="InterPro" id="IPR011330">
    <property type="entry name" value="Glyco_hydro/deAcase_b/a-brl"/>
</dbReference>
<dbReference type="EMBL" id="CP021434">
    <property type="protein sequence ID" value="ARU62965.1"/>
    <property type="molecule type" value="Genomic_DNA"/>
</dbReference>
<reference evidence="2" key="1">
    <citation type="submission" date="2017-05" db="EMBL/GenBank/DDBJ databases">
        <authorList>
            <person name="Sung H."/>
        </authorList>
    </citation>
    <scope>NUCLEOTIDE SEQUENCE [LARGE SCALE GENOMIC DNA]</scope>
    <source>
        <strain evidence="2">AR23208</strain>
    </source>
</reference>
<dbReference type="OrthoDB" id="9761886at2"/>
<dbReference type="InterPro" id="IPR018695">
    <property type="entry name" value="DUF2194"/>
</dbReference>
<name>A0A1Y0ITZ2_9BACL</name>
<evidence type="ECO:0008006" key="3">
    <source>
        <dbReference type="Google" id="ProtNLM"/>
    </source>
</evidence>